<evidence type="ECO:0000313" key="6">
    <source>
        <dbReference type="Proteomes" id="UP000501602"/>
    </source>
</evidence>
<dbReference type="InterPro" id="IPR032687">
    <property type="entry name" value="AraC-type_N"/>
</dbReference>
<feature type="domain" description="HTH araC/xylS-type" evidence="4">
    <location>
        <begin position="255"/>
        <end position="355"/>
    </location>
</feature>
<sequence length="359" mass="41090">MEQVNNSANNPLYGSNGTTVSSLRRLTISAPLLNHSLTAVRQADIDLHRVLAKCQLNAEQLTDPKQRIDVDKVVMLQRYLAGAMQCELYGLLHRKVPLGTFEFFAVAAVHCRTIGDVLTRLVQFYNLFDNSFRYHIDCKGRQASLRLERLQPIADNYAVDSLLTVFHRFCSWLCNDRILLNQVTLDFAPPEYADEYRYIYYGAPVLFSRPQISLWFDRSYLDHLVVQNESRLASYLRRAPLEIYLPLDAAGDVTIAVRQQLKEQFSRDGSLLGLDAVASALEFHPQTLRRRLKGEQTSFDVVKAQIRRDIAIHFLSDPDMRIDVVAERCGYSEPSAFIRAFKHWTGYTPLQFRKGLVGV</sequence>
<dbReference type="RefSeq" id="WP_168660551.1">
    <property type="nucleotide sequence ID" value="NZ_CP051180.1"/>
</dbReference>
<accession>A0A6H1UFB3</accession>
<keyword evidence="2" id="KW-0238">DNA-binding</keyword>
<evidence type="ECO:0000313" key="5">
    <source>
        <dbReference type="EMBL" id="QIZ77290.1"/>
    </source>
</evidence>
<dbReference type="AlphaFoldDB" id="A0A6H1UFB3"/>
<dbReference type="PANTHER" id="PTHR47894">
    <property type="entry name" value="HTH-TYPE TRANSCRIPTIONAL REGULATOR GADX"/>
    <property type="match status" value="1"/>
</dbReference>
<dbReference type="Proteomes" id="UP000501602">
    <property type="component" value="Chromosome"/>
</dbReference>
<dbReference type="GO" id="GO:0003700">
    <property type="term" value="F:DNA-binding transcription factor activity"/>
    <property type="evidence" value="ECO:0007669"/>
    <property type="project" value="InterPro"/>
</dbReference>
<dbReference type="EMBL" id="CP051180">
    <property type="protein sequence ID" value="QIZ77290.1"/>
    <property type="molecule type" value="Genomic_DNA"/>
</dbReference>
<organism evidence="5 6">
    <name type="scientific">Ferrimonas lipolytica</name>
    <dbReference type="NCBI Taxonomy" id="2724191"/>
    <lineage>
        <taxon>Bacteria</taxon>
        <taxon>Pseudomonadati</taxon>
        <taxon>Pseudomonadota</taxon>
        <taxon>Gammaproteobacteria</taxon>
        <taxon>Alteromonadales</taxon>
        <taxon>Ferrimonadaceae</taxon>
        <taxon>Ferrimonas</taxon>
    </lineage>
</organism>
<dbReference type="Gene3D" id="1.10.10.60">
    <property type="entry name" value="Homeodomain-like"/>
    <property type="match status" value="1"/>
</dbReference>
<proteinExistence type="predicted"/>
<keyword evidence="6" id="KW-1185">Reference proteome</keyword>
<dbReference type="KEGG" id="fes:HER31_10605"/>
<protein>
    <submittedName>
        <fullName evidence="5">AraC family transcriptional regulator</fullName>
    </submittedName>
</protein>
<dbReference type="SMART" id="SM00342">
    <property type="entry name" value="HTH_ARAC"/>
    <property type="match status" value="1"/>
</dbReference>
<dbReference type="SUPFAM" id="SSF46689">
    <property type="entry name" value="Homeodomain-like"/>
    <property type="match status" value="1"/>
</dbReference>
<evidence type="ECO:0000259" key="4">
    <source>
        <dbReference type="PROSITE" id="PS01124"/>
    </source>
</evidence>
<dbReference type="Pfam" id="PF12625">
    <property type="entry name" value="Arabinose_bd"/>
    <property type="match status" value="1"/>
</dbReference>
<dbReference type="Pfam" id="PF12833">
    <property type="entry name" value="HTH_18"/>
    <property type="match status" value="1"/>
</dbReference>
<evidence type="ECO:0000256" key="2">
    <source>
        <dbReference type="ARBA" id="ARBA00023125"/>
    </source>
</evidence>
<dbReference type="GO" id="GO:0005829">
    <property type="term" value="C:cytosol"/>
    <property type="evidence" value="ECO:0007669"/>
    <property type="project" value="TreeGrafter"/>
</dbReference>
<gene>
    <name evidence="5" type="ORF">HER31_10605</name>
</gene>
<keyword evidence="1" id="KW-0805">Transcription regulation</keyword>
<dbReference type="InterPro" id="IPR009057">
    <property type="entry name" value="Homeodomain-like_sf"/>
</dbReference>
<dbReference type="GO" id="GO:0000976">
    <property type="term" value="F:transcription cis-regulatory region binding"/>
    <property type="evidence" value="ECO:0007669"/>
    <property type="project" value="TreeGrafter"/>
</dbReference>
<dbReference type="InterPro" id="IPR018060">
    <property type="entry name" value="HTH_AraC"/>
</dbReference>
<reference evidence="5 6" key="1">
    <citation type="submission" date="2020-04" db="EMBL/GenBank/DDBJ databases">
        <title>Ferrimonas sp. S7 isolated from sea water.</title>
        <authorList>
            <person name="Bae S.S."/>
            <person name="Baek K."/>
        </authorList>
    </citation>
    <scope>NUCLEOTIDE SEQUENCE [LARGE SCALE GENOMIC DNA]</scope>
    <source>
        <strain evidence="5 6">S7</strain>
    </source>
</reference>
<evidence type="ECO:0000256" key="1">
    <source>
        <dbReference type="ARBA" id="ARBA00023015"/>
    </source>
</evidence>
<dbReference type="PROSITE" id="PS01124">
    <property type="entry name" value="HTH_ARAC_FAMILY_2"/>
    <property type="match status" value="1"/>
</dbReference>
<name>A0A6H1UFB3_9GAMM</name>
<keyword evidence="3" id="KW-0804">Transcription</keyword>
<evidence type="ECO:0000256" key="3">
    <source>
        <dbReference type="ARBA" id="ARBA00023163"/>
    </source>
</evidence>
<dbReference type="PANTHER" id="PTHR47894:SF1">
    <property type="entry name" value="HTH-TYPE TRANSCRIPTIONAL REGULATOR VQSM"/>
    <property type="match status" value="1"/>
</dbReference>